<feature type="region of interest" description="Disordered" evidence="1">
    <location>
        <begin position="1"/>
        <end position="209"/>
    </location>
</feature>
<feature type="compositionally biased region" description="Polar residues" evidence="1">
    <location>
        <begin position="16"/>
        <end position="28"/>
    </location>
</feature>
<keyword evidence="3" id="KW-1185">Reference proteome</keyword>
<dbReference type="AlphaFoldDB" id="H0E1K8"/>
<name>H0E1K8_9ACTN</name>
<sequence>MAQAPQVDAVADQALTDGTPQRGGSQLGRQIGEGPCGVGRQQASAVTDGRDGSLGVMDPNAGSRAPSGAGDRDLDDSRRPGKQPEEESGGDVADGMRDAERQVGRPGAGGEPRLHRTDDVDAPVAPRQLAVRGETRGRSGAEAGRVKLRQADEAGLRLGGPAEPVPAVGGGGHGCSLARRSPGSSGWHRIGTKLTYPRHASSPMRNRSA</sequence>
<gene>
    <name evidence="2" type="ORF">PAI11_06700</name>
</gene>
<evidence type="ECO:0000313" key="2">
    <source>
        <dbReference type="EMBL" id="EHN12442.1"/>
    </source>
</evidence>
<proteinExistence type="predicted"/>
<feature type="compositionally biased region" description="Low complexity" evidence="1">
    <location>
        <begin position="1"/>
        <end position="14"/>
    </location>
</feature>
<protein>
    <submittedName>
        <fullName evidence="2">Uncharacterized protein</fullName>
    </submittedName>
</protein>
<dbReference type="EMBL" id="AGUD01000023">
    <property type="protein sequence ID" value="EHN12442.1"/>
    <property type="molecule type" value="Genomic_DNA"/>
</dbReference>
<organism evidence="2 3">
    <name type="scientific">Patulibacter medicamentivorans</name>
    <dbReference type="NCBI Taxonomy" id="1097667"/>
    <lineage>
        <taxon>Bacteria</taxon>
        <taxon>Bacillati</taxon>
        <taxon>Actinomycetota</taxon>
        <taxon>Thermoleophilia</taxon>
        <taxon>Solirubrobacterales</taxon>
        <taxon>Patulibacteraceae</taxon>
        <taxon>Patulibacter</taxon>
    </lineage>
</organism>
<feature type="compositionally biased region" description="Basic and acidic residues" evidence="1">
    <location>
        <begin position="70"/>
        <end position="85"/>
    </location>
</feature>
<evidence type="ECO:0000256" key="1">
    <source>
        <dbReference type="SAM" id="MobiDB-lite"/>
    </source>
</evidence>
<accession>H0E1K8</accession>
<feature type="compositionally biased region" description="Basic and acidic residues" evidence="1">
    <location>
        <begin position="94"/>
        <end position="103"/>
    </location>
</feature>
<reference evidence="2 3" key="1">
    <citation type="journal article" date="2013" name="Biodegradation">
        <title>Quantitative proteomic analysis of ibuprofen-degrading Patulibacter sp. strain I11.</title>
        <authorList>
            <person name="Almeida B."/>
            <person name="Kjeldal H."/>
            <person name="Lolas I."/>
            <person name="Knudsen A.D."/>
            <person name="Carvalho G."/>
            <person name="Nielsen K.L."/>
            <person name="Barreto Crespo M.T."/>
            <person name="Stensballe A."/>
            <person name="Nielsen J.L."/>
        </authorList>
    </citation>
    <scope>NUCLEOTIDE SEQUENCE [LARGE SCALE GENOMIC DNA]</scope>
    <source>
        <strain evidence="2 3">I11</strain>
    </source>
</reference>
<dbReference type="Proteomes" id="UP000005143">
    <property type="component" value="Unassembled WGS sequence"/>
</dbReference>
<evidence type="ECO:0000313" key="3">
    <source>
        <dbReference type="Proteomes" id="UP000005143"/>
    </source>
</evidence>
<comment type="caution">
    <text evidence="2">The sequence shown here is derived from an EMBL/GenBank/DDBJ whole genome shotgun (WGS) entry which is preliminary data.</text>
</comment>